<evidence type="ECO:0000313" key="1">
    <source>
        <dbReference type="EMBL" id="EXZ42270.1"/>
    </source>
</evidence>
<protein>
    <submittedName>
        <fullName evidence="1">Uncharacterized protein</fullName>
    </submittedName>
</protein>
<sequence length="49" mass="5971">MHVNKLKIFKPQESMKNTQTWYNIDSSIISRIEKELEEYCYNFDGLNDR</sequence>
<comment type="caution">
    <text evidence="1">The sequence shown here is derived from an EMBL/GenBank/DDBJ whole genome shotgun (WGS) entry which is preliminary data.</text>
</comment>
<dbReference type="AlphaFoldDB" id="A0A015Y750"/>
<accession>A0A015Y750</accession>
<evidence type="ECO:0000313" key="2">
    <source>
        <dbReference type="Proteomes" id="UP000022272"/>
    </source>
</evidence>
<organism evidence="1 2">
    <name type="scientific">Bacteroides fragilis str. 2-F-2 #4</name>
    <dbReference type="NCBI Taxonomy" id="1339280"/>
    <lineage>
        <taxon>Bacteria</taxon>
        <taxon>Pseudomonadati</taxon>
        <taxon>Bacteroidota</taxon>
        <taxon>Bacteroidia</taxon>
        <taxon>Bacteroidales</taxon>
        <taxon>Bacteroidaceae</taxon>
        <taxon>Bacteroides</taxon>
    </lineage>
</organism>
<name>A0A015Y750_BACFG</name>
<gene>
    <name evidence="1" type="ORF">M076_4600</name>
</gene>
<dbReference type="EMBL" id="JGDM01000114">
    <property type="protein sequence ID" value="EXZ42270.1"/>
    <property type="molecule type" value="Genomic_DNA"/>
</dbReference>
<dbReference type="Proteomes" id="UP000022272">
    <property type="component" value="Unassembled WGS sequence"/>
</dbReference>
<reference evidence="1 2" key="1">
    <citation type="submission" date="2014-02" db="EMBL/GenBank/DDBJ databases">
        <authorList>
            <person name="Sears C."/>
            <person name="Carroll K."/>
            <person name="Sack B.R."/>
            <person name="Qadri F."/>
            <person name="Myers L.L."/>
            <person name="Chung G.-T."/>
            <person name="Escheverria P."/>
            <person name="Fraser C.M."/>
            <person name="Sadzewicz L."/>
            <person name="Shefchek K.A."/>
            <person name="Tallon L."/>
            <person name="Das S.P."/>
            <person name="Daugherty S."/>
            <person name="Mongodin E.F."/>
        </authorList>
    </citation>
    <scope>NUCLEOTIDE SEQUENCE [LARGE SCALE GENOMIC DNA]</scope>
    <source>
        <strain evidence="1 2">2-F-2 #4</strain>
    </source>
</reference>
<dbReference type="PATRIC" id="fig|1339280.3.peg.4395"/>
<proteinExistence type="predicted"/>